<comment type="similarity">
    <text evidence="10">Belongs to the ELO family.</text>
</comment>
<dbReference type="AlphaFoldDB" id="A0AAV7XQL3"/>
<comment type="subcellular location">
    <subcellularLocation>
        <location evidence="1">Membrane</location>
        <topology evidence="1">Multi-pass membrane protein</topology>
    </subcellularLocation>
</comment>
<keyword evidence="9 10" id="KW-0275">Fatty acid biosynthesis</keyword>
<feature type="transmembrane region" description="Helical" evidence="10">
    <location>
        <begin position="205"/>
        <end position="223"/>
    </location>
</feature>
<dbReference type="GO" id="GO:0042761">
    <property type="term" value="P:very long-chain fatty acid biosynthetic process"/>
    <property type="evidence" value="ECO:0007669"/>
    <property type="project" value="TreeGrafter"/>
</dbReference>
<dbReference type="PANTHER" id="PTHR11157">
    <property type="entry name" value="FATTY ACID ACYL TRANSFERASE-RELATED"/>
    <property type="match status" value="1"/>
</dbReference>
<dbReference type="GO" id="GO:0030148">
    <property type="term" value="P:sphingolipid biosynthetic process"/>
    <property type="evidence" value="ECO:0007669"/>
    <property type="project" value="TreeGrafter"/>
</dbReference>
<evidence type="ECO:0000256" key="4">
    <source>
        <dbReference type="ARBA" id="ARBA00022692"/>
    </source>
</evidence>
<evidence type="ECO:0000256" key="9">
    <source>
        <dbReference type="ARBA" id="ARBA00023160"/>
    </source>
</evidence>
<feature type="transmembrane region" description="Helical" evidence="10">
    <location>
        <begin position="34"/>
        <end position="54"/>
    </location>
</feature>
<keyword evidence="8 10" id="KW-0472">Membrane</keyword>
<comment type="catalytic activity">
    <reaction evidence="10">
        <text>a very-long-chain acyl-CoA + malonyl-CoA + H(+) = a very-long-chain 3-oxoacyl-CoA + CO2 + CoA</text>
        <dbReference type="Rhea" id="RHEA:32727"/>
        <dbReference type="ChEBI" id="CHEBI:15378"/>
        <dbReference type="ChEBI" id="CHEBI:16526"/>
        <dbReference type="ChEBI" id="CHEBI:57287"/>
        <dbReference type="ChEBI" id="CHEBI:57384"/>
        <dbReference type="ChEBI" id="CHEBI:90725"/>
        <dbReference type="ChEBI" id="CHEBI:90736"/>
        <dbReference type="EC" id="2.3.1.199"/>
    </reaction>
</comment>
<reference evidence="11" key="1">
    <citation type="submission" date="2022-12" db="EMBL/GenBank/DDBJ databases">
        <title>Chromosome-level genome assembly of the bean flower thrips Megalurothrips usitatus.</title>
        <authorList>
            <person name="Ma L."/>
            <person name="Liu Q."/>
            <person name="Li H."/>
            <person name="Cai W."/>
        </authorList>
    </citation>
    <scope>NUCLEOTIDE SEQUENCE</scope>
    <source>
        <strain evidence="11">Cailab_2022a</strain>
    </source>
</reference>
<evidence type="ECO:0000256" key="2">
    <source>
        <dbReference type="ARBA" id="ARBA00022516"/>
    </source>
</evidence>
<dbReference type="EMBL" id="JAPTSV010000006">
    <property type="protein sequence ID" value="KAJ1526989.1"/>
    <property type="molecule type" value="Genomic_DNA"/>
</dbReference>
<keyword evidence="2 10" id="KW-0444">Lipid biosynthesis</keyword>
<evidence type="ECO:0000313" key="12">
    <source>
        <dbReference type="Proteomes" id="UP001075354"/>
    </source>
</evidence>
<proteinExistence type="inferred from homology"/>
<keyword evidence="7 10" id="KW-0443">Lipid metabolism</keyword>
<dbReference type="Pfam" id="PF01151">
    <property type="entry name" value="ELO"/>
    <property type="match status" value="1"/>
</dbReference>
<organism evidence="11 12">
    <name type="scientific">Megalurothrips usitatus</name>
    <name type="common">bean blossom thrips</name>
    <dbReference type="NCBI Taxonomy" id="439358"/>
    <lineage>
        <taxon>Eukaryota</taxon>
        <taxon>Metazoa</taxon>
        <taxon>Ecdysozoa</taxon>
        <taxon>Arthropoda</taxon>
        <taxon>Hexapoda</taxon>
        <taxon>Insecta</taxon>
        <taxon>Pterygota</taxon>
        <taxon>Neoptera</taxon>
        <taxon>Paraneoptera</taxon>
        <taxon>Thysanoptera</taxon>
        <taxon>Terebrantia</taxon>
        <taxon>Thripoidea</taxon>
        <taxon>Thripidae</taxon>
        <taxon>Megalurothrips</taxon>
    </lineage>
</organism>
<sequence length="337" mass="39294">MASYVAAVIDGYHDLMDNKSDQRVKDWFLMSSPFPTLAICLSYVFCVKVLGPWLMANRKPFDLRNVLIGYNAFQVVFSCWLFYEACDGGWFNGYSLRCEPVDYSTSPEAMRVASGCWWYFFSKFTEFFDTAFFVLRKKDKHISKLHVIHHGIMPMSVWFGVKFTPGGHSTFFGFLNTFVHIIMYSYYLLAALGPQVQKFLWWKRYITVLQMVQFVLVMLHAFQLLFIDCDYPKAFVWWIGMHAVMFYFLFSDYYKQEYKKKVARRKIRNRLRLCPQAAEDKKRDDEVAAAAQQARLAQLSTTGNGLYQDPGKLMQASYVDPNAPDNALRQRAFVSST</sequence>
<dbReference type="EC" id="2.3.1.199" evidence="10"/>
<dbReference type="GO" id="GO:0034626">
    <property type="term" value="P:fatty acid elongation, polyunsaturated fatty acid"/>
    <property type="evidence" value="ECO:0007669"/>
    <property type="project" value="TreeGrafter"/>
</dbReference>
<keyword evidence="6 10" id="KW-1133">Transmembrane helix</keyword>
<keyword evidence="5 10" id="KW-0276">Fatty acid metabolism</keyword>
<dbReference type="Proteomes" id="UP001075354">
    <property type="component" value="Chromosome 6"/>
</dbReference>
<evidence type="ECO:0000256" key="6">
    <source>
        <dbReference type="ARBA" id="ARBA00022989"/>
    </source>
</evidence>
<dbReference type="PANTHER" id="PTHR11157:SF69">
    <property type="entry name" value="ELONGATION OF VERY LONG CHAIN FATTY ACIDS PROTEIN 7"/>
    <property type="match status" value="1"/>
</dbReference>
<name>A0AAV7XQL3_9NEOP</name>
<dbReference type="GO" id="GO:0034625">
    <property type="term" value="P:fatty acid elongation, monounsaturated fatty acid"/>
    <property type="evidence" value="ECO:0007669"/>
    <property type="project" value="TreeGrafter"/>
</dbReference>
<dbReference type="InterPro" id="IPR002076">
    <property type="entry name" value="ELO_fam"/>
</dbReference>
<evidence type="ECO:0000256" key="8">
    <source>
        <dbReference type="ARBA" id="ARBA00023136"/>
    </source>
</evidence>
<keyword evidence="3 10" id="KW-0808">Transferase</keyword>
<keyword evidence="4 10" id="KW-0812">Transmembrane</keyword>
<evidence type="ECO:0000256" key="1">
    <source>
        <dbReference type="ARBA" id="ARBA00004141"/>
    </source>
</evidence>
<evidence type="ECO:0000256" key="7">
    <source>
        <dbReference type="ARBA" id="ARBA00023098"/>
    </source>
</evidence>
<feature type="transmembrane region" description="Helical" evidence="10">
    <location>
        <begin position="66"/>
        <end position="83"/>
    </location>
</feature>
<evidence type="ECO:0000256" key="5">
    <source>
        <dbReference type="ARBA" id="ARBA00022832"/>
    </source>
</evidence>
<dbReference type="GO" id="GO:0005789">
    <property type="term" value="C:endoplasmic reticulum membrane"/>
    <property type="evidence" value="ECO:0007669"/>
    <property type="project" value="TreeGrafter"/>
</dbReference>
<evidence type="ECO:0000313" key="11">
    <source>
        <dbReference type="EMBL" id="KAJ1526989.1"/>
    </source>
</evidence>
<dbReference type="GO" id="GO:0019367">
    <property type="term" value="P:fatty acid elongation, saturated fatty acid"/>
    <property type="evidence" value="ECO:0007669"/>
    <property type="project" value="TreeGrafter"/>
</dbReference>
<feature type="transmembrane region" description="Helical" evidence="10">
    <location>
        <begin position="171"/>
        <end position="193"/>
    </location>
</feature>
<keyword evidence="12" id="KW-1185">Reference proteome</keyword>
<comment type="caution">
    <text evidence="11">The sequence shown here is derived from an EMBL/GenBank/DDBJ whole genome shotgun (WGS) entry which is preliminary data.</text>
</comment>
<dbReference type="GO" id="GO:0009922">
    <property type="term" value="F:fatty acid elongase activity"/>
    <property type="evidence" value="ECO:0007669"/>
    <property type="project" value="UniProtKB-EC"/>
</dbReference>
<evidence type="ECO:0000256" key="3">
    <source>
        <dbReference type="ARBA" id="ARBA00022679"/>
    </source>
</evidence>
<accession>A0AAV7XQL3</accession>
<evidence type="ECO:0000256" key="10">
    <source>
        <dbReference type="RuleBase" id="RU361115"/>
    </source>
</evidence>
<gene>
    <name evidence="11" type="ORF">ONE63_008534</name>
</gene>
<feature type="transmembrane region" description="Helical" evidence="10">
    <location>
        <begin position="235"/>
        <end position="254"/>
    </location>
</feature>
<protein>
    <recommendedName>
        <fullName evidence="10">Elongation of very long chain fatty acids protein</fullName>
        <ecNumber evidence="10">2.3.1.199</ecNumber>
    </recommendedName>
    <alternativeName>
        <fullName evidence="10">Very-long-chain 3-oxoacyl-CoA synthase</fullName>
    </alternativeName>
</protein>